<sequence length="34" mass="3867">MGNNTTKITDDDYLNADPIIPNQTHVYISIMNDE</sequence>
<name>A0A6C0J766_9ZZZZ</name>
<protein>
    <submittedName>
        <fullName evidence="1">Uncharacterized protein</fullName>
    </submittedName>
</protein>
<evidence type="ECO:0000313" key="1">
    <source>
        <dbReference type="EMBL" id="QHU00556.1"/>
    </source>
</evidence>
<organism evidence="1">
    <name type="scientific">viral metagenome</name>
    <dbReference type="NCBI Taxonomy" id="1070528"/>
    <lineage>
        <taxon>unclassified sequences</taxon>
        <taxon>metagenomes</taxon>
        <taxon>organismal metagenomes</taxon>
    </lineage>
</organism>
<dbReference type="AlphaFoldDB" id="A0A6C0J766"/>
<dbReference type="EMBL" id="MN740328">
    <property type="protein sequence ID" value="QHU00556.1"/>
    <property type="molecule type" value="Genomic_DNA"/>
</dbReference>
<reference evidence="1" key="1">
    <citation type="journal article" date="2020" name="Nature">
        <title>Giant virus diversity and host interactions through global metagenomics.</title>
        <authorList>
            <person name="Schulz F."/>
            <person name="Roux S."/>
            <person name="Paez-Espino D."/>
            <person name="Jungbluth S."/>
            <person name="Walsh D.A."/>
            <person name="Denef V.J."/>
            <person name="McMahon K.D."/>
            <person name="Konstantinidis K.T."/>
            <person name="Eloe-Fadrosh E.A."/>
            <person name="Kyrpides N.C."/>
            <person name="Woyke T."/>
        </authorList>
    </citation>
    <scope>NUCLEOTIDE SEQUENCE</scope>
    <source>
        <strain evidence="1">GVMAG-M-3300025860-20</strain>
    </source>
</reference>
<proteinExistence type="predicted"/>
<accession>A0A6C0J766</accession>